<evidence type="ECO:0000256" key="1">
    <source>
        <dbReference type="SAM" id="Phobius"/>
    </source>
</evidence>
<accession>A0A562QXQ9</accession>
<feature type="transmembrane region" description="Helical" evidence="1">
    <location>
        <begin position="262"/>
        <end position="280"/>
    </location>
</feature>
<dbReference type="AlphaFoldDB" id="A0A562QXQ9"/>
<evidence type="ECO:0008006" key="4">
    <source>
        <dbReference type="Google" id="ProtNLM"/>
    </source>
</evidence>
<keyword evidence="1" id="KW-1133">Transmembrane helix</keyword>
<dbReference type="OrthoDB" id="183980at2"/>
<keyword evidence="1" id="KW-0812">Transmembrane</keyword>
<feature type="transmembrane region" description="Helical" evidence="1">
    <location>
        <begin position="200"/>
        <end position="230"/>
    </location>
</feature>
<protein>
    <recommendedName>
        <fullName evidence="4">DUF4129 domain-containing protein</fullName>
    </recommendedName>
</protein>
<evidence type="ECO:0000313" key="2">
    <source>
        <dbReference type="EMBL" id="TWI60916.1"/>
    </source>
</evidence>
<proteinExistence type="predicted"/>
<gene>
    <name evidence="2" type="ORF">IP91_04880</name>
</gene>
<name>A0A562QXQ9_9BURK</name>
<dbReference type="RefSeq" id="WP_145652957.1">
    <property type="nucleotide sequence ID" value="NZ_VLLB01000013.1"/>
</dbReference>
<dbReference type="Proteomes" id="UP000318431">
    <property type="component" value="Unassembled WGS sequence"/>
</dbReference>
<keyword evidence="1" id="KW-0472">Membrane</keyword>
<dbReference type="EMBL" id="VLLB01000013">
    <property type="protein sequence ID" value="TWI60916.1"/>
    <property type="molecule type" value="Genomic_DNA"/>
</dbReference>
<organism evidence="2 3">
    <name type="scientific">Pseudoduganella lurida</name>
    <dbReference type="NCBI Taxonomy" id="1036180"/>
    <lineage>
        <taxon>Bacteria</taxon>
        <taxon>Pseudomonadati</taxon>
        <taxon>Pseudomonadota</taxon>
        <taxon>Betaproteobacteria</taxon>
        <taxon>Burkholderiales</taxon>
        <taxon>Oxalobacteraceae</taxon>
        <taxon>Telluria group</taxon>
        <taxon>Pseudoduganella</taxon>
    </lineage>
</organism>
<evidence type="ECO:0000313" key="3">
    <source>
        <dbReference type="Proteomes" id="UP000318431"/>
    </source>
</evidence>
<keyword evidence="3" id="KW-1185">Reference proteome</keyword>
<reference evidence="2 3" key="1">
    <citation type="journal article" date="2015" name="Stand. Genomic Sci.">
        <title>Genomic Encyclopedia of Bacterial and Archaeal Type Strains, Phase III: the genomes of soil and plant-associated and newly described type strains.</title>
        <authorList>
            <person name="Whitman W.B."/>
            <person name="Woyke T."/>
            <person name="Klenk H.P."/>
            <person name="Zhou Y."/>
            <person name="Lilburn T.G."/>
            <person name="Beck B.J."/>
            <person name="De Vos P."/>
            <person name="Vandamme P."/>
            <person name="Eisen J.A."/>
            <person name="Garrity G."/>
            <person name="Hugenholtz P."/>
            <person name="Kyrpides N.C."/>
        </authorList>
    </citation>
    <scope>NUCLEOTIDE SEQUENCE [LARGE SCALE GENOMIC DNA]</scope>
    <source>
        <strain evidence="2 3">CGMCC 1.10822</strain>
    </source>
</reference>
<comment type="caution">
    <text evidence="2">The sequence shown here is derived from an EMBL/GenBank/DDBJ whole genome shotgun (WGS) entry which is preliminary data.</text>
</comment>
<sequence>MRIERLQIDLRPRPHAQALDLGFALLRAHAADAWLAWLALWLPAVALSLLLAWLAPAYAQLWVLVPWWLRPALERAPLHVLARGVFGERTTWRAALRAWPRELRGGMVRMLTWWRPFMTGRALHHPVWQLEGARGAPATRRRRLLARGGTGRAAWLFGTACYLFEAVLLLGVIGVASLFMPDNPNANPLHAMTLLTTDSFGASVLIAAGVTLGGAVIGPIYVACCFTLYLNRRAALEAWDIELVLRRLQPPPAGRPRGPARGAATTLALLLSLGLGLAAAPPPALAADTLQCPPPFPWMKPQRGPDHDAAQARLRREIDGLYAEPDLRGYRCTETWQRKRGFDTKPPPSAADLQPYALWLAALAWGLKYALIATAVLAAAWLLYRYRDQLPGLPKRAARLQATEVGGLDIRPASLPDDVPATVRQLWQAGQQRAALALLYRATLSRLASDDGLHLYPGATEGDCLRLARQARAAGRLGEARLAVAADVTTLWLQGAYGGRWPDDVRIGTVCDAWQARFAAPVRESA</sequence>
<feature type="transmembrane region" description="Helical" evidence="1">
    <location>
        <begin position="153"/>
        <end position="180"/>
    </location>
</feature>
<feature type="transmembrane region" description="Helical" evidence="1">
    <location>
        <begin position="356"/>
        <end position="384"/>
    </location>
</feature>
<feature type="transmembrane region" description="Helical" evidence="1">
    <location>
        <begin position="40"/>
        <end position="65"/>
    </location>
</feature>